<comment type="caution">
    <text evidence="3">The sequence shown here is derived from an EMBL/GenBank/DDBJ whole genome shotgun (WGS) entry which is preliminary data.</text>
</comment>
<dbReference type="GO" id="GO:0005507">
    <property type="term" value="F:copper ion binding"/>
    <property type="evidence" value="ECO:0007669"/>
    <property type="project" value="TreeGrafter"/>
</dbReference>
<dbReference type="Pfam" id="PF03932">
    <property type="entry name" value="CutC"/>
    <property type="match status" value="1"/>
</dbReference>
<reference evidence="4" key="1">
    <citation type="submission" date="2018-08" db="EMBL/GenBank/DDBJ databases">
        <authorList>
            <person name="Im W.T."/>
        </authorList>
    </citation>
    <scope>NUCLEOTIDE SEQUENCE [LARGE SCALE GENOMIC DNA]</scope>
    <source>
        <strain evidence="4">LA-28</strain>
    </source>
</reference>
<evidence type="ECO:0000256" key="1">
    <source>
        <dbReference type="ARBA" id="ARBA00007768"/>
    </source>
</evidence>
<dbReference type="InterPro" id="IPR005627">
    <property type="entry name" value="CutC-like"/>
</dbReference>
<evidence type="ECO:0000313" key="4">
    <source>
        <dbReference type="Proteomes" id="UP000262379"/>
    </source>
</evidence>
<keyword evidence="2" id="KW-0963">Cytoplasm</keyword>
<protein>
    <recommendedName>
        <fullName evidence="2">PF03932 family protein CutC</fullName>
    </recommendedName>
</protein>
<dbReference type="FunFam" id="3.20.20.380:FF:000001">
    <property type="entry name" value="Copper homeostasis protein CutC"/>
    <property type="match status" value="1"/>
</dbReference>
<name>A0A371XBS9_9HYPH</name>
<dbReference type="PANTHER" id="PTHR12598">
    <property type="entry name" value="COPPER HOMEOSTASIS PROTEIN CUTC"/>
    <property type="match status" value="1"/>
</dbReference>
<sequence length="258" mass="26976">MVGSLKMKNTLIEVCVEGIDGMIAAQDAGADRVELCASLLEGGLTPSYGTIKAALDVARIPFHVIVRPRGGDFLYSEAEFASMCDDVRALRDLGVAGAVVGCLLPNGTIDEGRMSELVRCAGGINVTCHRAFDMTRDPFEALEALIRCGVGRVLTSGQRDTAVEGAALLAELVQRAGNRIIVLGCGALDPGSIGDVHSATGLSEMHFASLRDVPSPMVFRNPSVGMGGTDLDREYRLTITDAAVVAATIAAVRGNGDQ</sequence>
<gene>
    <name evidence="2" type="primary">cutC</name>
    <name evidence="3" type="ORF">DY251_15520</name>
</gene>
<dbReference type="HAMAP" id="MF_00795">
    <property type="entry name" value="CutC"/>
    <property type="match status" value="1"/>
</dbReference>
<dbReference type="GO" id="GO:0005737">
    <property type="term" value="C:cytoplasm"/>
    <property type="evidence" value="ECO:0007669"/>
    <property type="project" value="UniProtKB-SubCell"/>
</dbReference>
<dbReference type="EMBL" id="QURN01000012">
    <property type="protein sequence ID" value="RFC66651.1"/>
    <property type="molecule type" value="Genomic_DNA"/>
</dbReference>
<evidence type="ECO:0000256" key="2">
    <source>
        <dbReference type="HAMAP-Rule" id="MF_00795"/>
    </source>
</evidence>
<dbReference type="PANTHER" id="PTHR12598:SF0">
    <property type="entry name" value="COPPER HOMEOSTASIS PROTEIN CUTC HOMOLOG"/>
    <property type="match status" value="1"/>
</dbReference>
<keyword evidence="4" id="KW-1185">Reference proteome</keyword>
<dbReference type="Proteomes" id="UP000262379">
    <property type="component" value="Unassembled WGS sequence"/>
</dbReference>
<proteinExistence type="inferred from homology"/>
<evidence type="ECO:0000313" key="3">
    <source>
        <dbReference type="EMBL" id="RFC66651.1"/>
    </source>
</evidence>
<dbReference type="InterPro" id="IPR036822">
    <property type="entry name" value="CutC-like_dom_sf"/>
</dbReference>
<comment type="similarity">
    <text evidence="1 2">Belongs to the CutC family.</text>
</comment>
<accession>A0A371XBS9</accession>
<comment type="caution">
    <text evidence="2">Once thought to be involved in copper homeostasis, experiments in E.coli have shown this is not the case.</text>
</comment>
<organism evidence="3 4">
    <name type="scientific">Mesorhizobium denitrificans</name>
    <dbReference type="NCBI Taxonomy" id="2294114"/>
    <lineage>
        <taxon>Bacteria</taxon>
        <taxon>Pseudomonadati</taxon>
        <taxon>Pseudomonadota</taxon>
        <taxon>Alphaproteobacteria</taxon>
        <taxon>Hyphomicrobiales</taxon>
        <taxon>Phyllobacteriaceae</taxon>
        <taxon>Mesorhizobium</taxon>
    </lineage>
</organism>
<comment type="subcellular location">
    <subcellularLocation>
        <location evidence="2">Cytoplasm</location>
    </subcellularLocation>
</comment>
<dbReference type="AlphaFoldDB" id="A0A371XBS9"/>
<dbReference type="SUPFAM" id="SSF110395">
    <property type="entry name" value="CutC-like"/>
    <property type="match status" value="1"/>
</dbReference>
<dbReference type="Gene3D" id="3.20.20.380">
    <property type="entry name" value="Copper homeostasis (CutC) domain"/>
    <property type="match status" value="1"/>
</dbReference>